<dbReference type="AlphaFoldDB" id="A0A645HTW5"/>
<gene>
    <name evidence="2" type="ORF">SDC9_189467</name>
</gene>
<evidence type="ECO:0000256" key="1">
    <source>
        <dbReference type="SAM" id="MobiDB-lite"/>
    </source>
</evidence>
<evidence type="ECO:0000313" key="2">
    <source>
        <dbReference type="EMBL" id="MPN41912.1"/>
    </source>
</evidence>
<sequence>MRDILTYAAVHQNLFKRAATGDDKHNHGDGTDRVTDDIHDLFNRPAIASAESENRQHDGDKQRDGRVPDKLKEYPYRVGFGQCNFAHGGNGHQYDGDHRRKDTVPEGRHLLFGEQVRVKQPFRRRFFKAGQQF</sequence>
<accession>A0A645HTW5</accession>
<proteinExistence type="predicted"/>
<feature type="compositionally biased region" description="Basic and acidic residues" evidence="1">
    <location>
        <begin position="52"/>
        <end position="69"/>
    </location>
</feature>
<organism evidence="2">
    <name type="scientific">bioreactor metagenome</name>
    <dbReference type="NCBI Taxonomy" id="1076179"/>
    <lineage>
        <taxon>unclassified sequences</taxon>
        <taxon>metagenomes</taxon>
        <taxon>ecological metagenomes</taxon>
    </lineage>
</organism>
<dbReference type="EMBL" id="VSSQ01099265">
    <property type="protein sequence ID" value="MPN41912.1"/>
    <property type="molecule type" value="Genomic_DNA"/>
</dbReference>
<comment type="caution">
    <text evidence="2">The sequence shown here is derived from an EMBL/GenBank/DDBJ whole genome shotgun (WGS) entry which is preliminary data.</text>
</comment>
<name>A0A645HTW5_9ZZZZ</name>
<protein>
    <submittedName>
        <fullName evidence="2">Uncharacterized protein</fullName>
    </submittedName>
</protein>
<reference evidence="2" key="1">
    <citation type="submission" date="2019-08" db="EMBL/GenBank/DDBJ databases">
        <authorList>
            <person name="Kucharzyk K."/>
            <person name="Murdoch R.W."/>
            <person name="Higgins S."/>
            <person name="Loffler F."/>
        </authorList>
    </citation>
    <scope>NUCLEOTIDE SEQUENCE</scope>
</reference>
<feature type="region of interest" description="Disordered" evidence="1">
    <location>
        <begin position="47"/>
        <end position="69"/>
    </location>
</feature>